<dbReference type="InterPro" id="IPR005119">
    <property type="entry name" value="LysR_subst-bd"/>
</dbReference>
<evidence type="ECO:0000313" key="2">
    <source>
        <dbReference type="EMBL" id="MDA6070859.1"/>
    </source>
</evidence>
<reference evidence="2 3" key="1">
    <citation type="journal article" date="2023" name="Chemosphere">
        <title>Whole genome analysis of Flavobacterium aziz-sancarii sp. nov., isolated from Ardley Island (Antarctica), revealed a rich resistome and bioremediation potential.</title>
        <authorList>
            <person name="Otur C."/>
            <person name="Okay S."/>
            <person name="Kurt-Kizildogan A."/>
        </authorList>
    </citation>
    <scope>NUCLEOTIDE SEQUENCE [LARGE SCALE GENOMIC DNA]</scope>
    <source>
        <strain evidence="2 3">AC</strain>
    </source>
</reference>
<dbReference type="EMBL" id="JAMZNK010000024">
    <property type="protein sequence ID" value="MDA6070859.1"/>
    <property type="molecule type" value="Genomic_DNA"/>
</dbReference>
<organism evidence="2 3">
    <name type="scientific">Flavobacterium azizsancarii</name>
    <dbReference type="NCBI Taxonomy" id="2961580"/>
    <lineage>
        <taxon>Bacteria</taxon>
        <taxon>Pseudomonadati</taxon>
        <taxon>Bacteroidota</taxon>
        <taxon>Flavobacteriia</taxon>
        <taxon>Flavobacteriales</taxon>
        <taxon>Flavobacteriaceae</taxon>
        <taxon>Flavobacterium</taxon>
    </lineage>
</organism>
<dbReference type="Pfam" id="PF03466">
    <property type="entry name" value="LysR_substrate"/>
    <property type="match status" value="1"/>
</dbReference>
<name>A0ABT4WE78_9FLAO</name>
<protein>
    <submittedName>
        <fullName evidence="2">Substrate-binding domain-containing protein</fullName>
    </submittedName>
</protein>
<dbReference type="RefSeq" id="WP_271336670.1">
    <property type="nucleotide sequence ID" value="NZ_JAMZNK010000024.1"/>
</dbReference>
<dbReference type="Proteomes" id="UP001212170">
    <property type="component" value="Unassembled WGS sequence"/>
</dbReference>
<proteinExistence type="predicted"/>
<keyword evidence="3" id="KW-1185">Reference proteome</keyword>
<accession>A0ABT4WE78</accession>
<evidence type="ECO:0000259" key="1">
    <source>
        <dbReference type="Pfam" id="PF03466"/>
    </source>
</evidence>
<dbReference type="SUPFAM" id="SSF53850">
    <property type="entry name" value="Periplasmic binding protein-like II"/>
    <property type="match status" value="1"/>
</dbReference>
<evidence type="ECO:0000313" key="3">
    <source>
        <dbReference type="Proteomes" id="UP001212170"/>
    </source>
</evidence>
<dbReference type="Gene3D" id="3.40.190.10">
    <property type="entry name" value="Periplasmic binding protein-like II"/>
    <property type="match status" value="2"/>
</dbReference>
<sequence>MKNIPFQLNATFGIAKDLLQQLADGELDFVVASQKSIENKHIVYEPILTENFIVVGSPDLDLSDLKKHLKDKDFTAIEKWLINQQWYAYSKETAFKEKLGICDSRPWF</sequence>
<feature type="domain" description="LysR substrate-binding" evidence="1">
    <location>
        <begin position="9"/>
        <end position="82"/>
    </location>
</feature>
<gene>
    <name evidence="2" type="ORF">NJT12_14670</name>
</gene>
<comment type="caution">
    <text evidence="2">The sequence shown here is derived from an EMBL/GenBank/DDBJ whole genome shotgun (WGS) entry which is preliminary data.</text>
</comment>